<gene>
    <name evidence="2" type="ORF">NSCI0253_LOCUS11061</name>
</gene>
<dbReference type="EMBL" id="HBFQ01015941">
    <property type="protein sequence ID" value="CAD8836713.1"/>
    <property type="molecule type" value="Transcribed_RNA"/>
</dbReference>
<reference evidence="2" key="1">
    <citation type="submission" date="2021-01" db="EMBL/GenBank/DDBJ databases">
        <authorList>
            <person name="Corre E."/>
            <person name="Pelletier E."/>
            <person name="Niang G."/>
            <person name="Scheremetjew M."/>
            <person name="Finn R."/>
            <person name="Kale V."/>
            <person name="Holt S."/>
            <person name="Cochrane G."/>
            <person name="Meng A."/>
            <person name="Brown T."/>
            <person name="Cohen L."/>
        </authorList>
    </citation>
    <scope>NUCLEOTIDE SEQUENCE</scope>
</reference>
<proteinExistence type="predicted"/>
<keyword evidence="1" id="KW-0812">Transmembrane</keyword>
<organism evidence="2">
    <name type="scientific">Noctiluca scintillans</name>
    <name type="common">Sea sparkle</name>
    <name type="synonym">Red tide dinoflagellate</name>
    <dbReference type="NCBI Taxonomy" id="2966"/>
    <lineage>
        <taxon>Eukaryota</taxon>
        <taxon>Sar</taxon>
        <taxon>Alveolata</taxon>
        <taxon>Dinophyceae</taxon>
        <taxon>Noctilucales</taxon>
        <taxon>Noctilucaceae</taxon>
        <taxon>Noctiluca</taxon>
    </lineage>
</organism>
<name>A0A7S0ZYX0_NOCSC</name>
<evidence type="ECO:0000256" key="1">
    <source>
        <dbReference type="SAM" id="Phobius"/>
    </source>
</evidence>
<sequence length="326" mass="36116">MNGQVKVTRPKEYSQSPLGQDSVKFGGPEYFAVPSYGGVEPHTKFAVVRPGAGTVLACVVIPWLMFSGVCYVNESSSRYYDGMVYAAVDGCFVMVALGFGVIAFQAMRKRQRGDLSQDPTWLTYICVMSLVGIAGGCICGQMNYVSYWRPYFDNKSLGTYRNVDAGADTGTMVMDAGTIHFTSDTYLDLTKAMGFTDSDTYCVAPITSPSNDGKRYDFWAVGLNCCTSGSNPNFECGEYNNPAAHSALRVLDDEEREFFRLAEQQAEVTYNIGALQPLFFTFMEYPQDELLRYYSDGVKYLILSVSGALAFMIVITAAFFVTWVRF</sequence>
<feature type="transmembrane region" description="Helical" evidence="1">
    <location>
        <begin position="51"/>
        <end position="72"/>
    </location>
</feature>
<protein>
    <submittedName>
        <fullName evidence="2">Uncharacterized protein</fullName>
    </submittedName>
</protein>
<keyword evidence="1" id="KW-1133">Transmembrane helix</keyword>
<keyword evidence="1" id="KW-0472">Membrane</keyword>
<evidence type="ECO:0000313" key="2">
    <source>
        <dbReference type="EMBL" id="CAD8836713.1"/>
    </source>
</evidence>
<feature type="transmembrane region" description="Helical" evidence="1">
    <location>
        <begin position="84"/>
        <end position="106"/>
    </location>
</feature>
<accession>A0A7S0ZYX0</accession>
<feature type="transmembrane region" description="Helical" evidence="1">
    <location>
        <begin position="300"/>
        <end position="324"/>
    </location>
</feature>
<dbReference type="AlphaFoldDB" id="A0A7S0ZYX0"/>
<feature type="transmembrane region" description="Helical" evidence="1">
    <location>
        <begin position="121"/>
        <end position="145"/>
    </location>
</feature>